<comment type="similarity">
    <text evidence="1">Belongs to the CutA family.</text>
</comment>
<accession>A0A327ZM90</accession>
<proteinExistence type="inferred from homology"/>
<keyword evidence="4" id="KW-1185">Reference proteome</keyword>
<dbReference type="AlphaFoldDB" id="A0A327ZM90"/>
<dbReference type="InterPro" id="IPR011322">
    <property type="entry name" value="N-reg_PII-like_a/b"/>
</dbReference>
<sequence>MIISVRDITGALGDARNNRHPRGLLLVRVCRRAETPVPRRSRRHRGGPPPGPALAARAAREAGRLEPVQKLLTRCVLSTCCKSMLRTGPLQRWCKVRITWHNACVTTKPDPDAEWWTTTDVAAYLGVLVGTVSSYRNRGQMPEPTQTLGRTHLWSPSTIISWHEARNPRQQPEVVSGYEFIQVSTAVENRVEAEKIARSAVELRLAAGAQITGPVVSAFWHLGEFGTGEEWQVLLKTHVSRYTELEAYLLEHHPWKNPEILATPIIAGSAAYLDWLRKSILEDHKAS</sequence>
<name>A0A327ZM90_9ACTN</name>
<comment type="caution">
    <text evidence="3">The sequence shown here is derived from an EMBL/GenBank/DDBJ whole genome shotgun (WGS) entry which is preliminary data.</text>
</comment>
<dbReference type="Pfam" id="PF03091">
    <property type="entry name" value="CutA1"/>
    <property type="match status" value="1"/>
</dbReference>
<evidence type="ECO:0000313" key="4">
    <source>
        <dbReference type="Proteomes" id="UP000249341"/>
    </source>
</evidence>
<dbReference type="Gene3D" id="3.30.70.120">
    <property type="match status" value="1"/>
</dbReference>
<evidence type="ECO:0000313" key="3">
    <source>
        <dbReference type="EMBL" id="RAK39731.1"/>
    </source>
</evidence>
<dbReference type="InterPro" id="IPR015867">
    <property type="entry name" value="N-reg_PII/ATP_PRibTrfase_C"/>
</dbReference>
<dbReference type="PANTHER" id="PTHR23419">
    <property type="entry name" value="DIVALENT CATION TOLERANCE CUTA-RELATED"/>
    <property type="match status" value="1"/>
</dbReference>
<dbReference type="GO" id="GO:0010038">
    <property type="term" value="P:response to metal ion"/>
    <property type="evidence" value="ECO:0007669"/>
    <property type="project" value="InterPro"/>
</dbReference>
<dbReference type="SUPFAM" id="SSF46955">
    <property type="entry name" value="Putative DNA-binding domain"/>
    <property type="match status" value="1"/>
</dbReference>
<dbReference type="GO" id="GO:0005507">
    <property type="term" value="F:copper ion binding"/>
    <property type="evidence" value="ECO:0007669"/>
    <property type="project" value="TreeGrafter"/>
</dbReference>
<protein>
    <submittedName>
        <fullName evidence="3">Uncharacterized protein involved in tolerance to divalent cations</fullName>
    </submittedName>
</protein>
<feature type="region of interest" description="Disordered" evidence="2">
    <location>
        <begin position="35"/>
        <end position="55"/>
    </location>
</feature>
<dbReference type="EMBL" id="QLMJ01000004">
    <property type="protein sequence ID" value="RAK39731.1"/>
    <property type="molecule type" value="Genomic_DNA"/>
</dbReference>
<dbReference type="InterPro" id="IPR004323">
    <property type="entry name" value="Ion_tolerance_CutA"/>
</dbReference>
<dbReference type="InterPro" id="IPR009061">
    <property type="entry name" value="DNA-bd_dom_put_sf"/>
</dbReference>
<reference evidence="3 4" key="1">
    <citation type="submission" date="2018-06" db="EMBL/GenBank/DDBJ databases">
        <title>Genomic Encyclopedia of Type Strains, Phase III (KMG-III): the genomes of soil and plant-associated and newly described type strains.</title>
        <authorList>
            <person name="Whitman W."/>
        </authorList>
    </citation>
    <scope>NUCLEOTIDE SEQUENCE [LARGE SCALE GENOMIC DNA]</scope>
    <source>
        <strain evidence="3 4">CGMCC 4.7090</strain>
    </source>
</reference>
<dbReference type="SUPFAM" id="SSF54913">
    <property type="entry name" value="GlnB-like"/>
    <property type="match status" value="1"/>
</dbReference>
<evidence type="ECO:0000256" key="2">
    <source>
        <dbReference type="SAM" id="MobiDB-lite"/>
    </source>
</evidence>
<dbReference type="PANTHER" id="PTHR23419:SF8">
    <property type="entry name" value="FI09726P"/>
    <property type="match status" value="1"/>
</dbReference>
<dbReference type="Proteomes" id="UP000249341">
    <property type="component" value="Unassembled WGS sequence"/>
</dbReference>
<organism evidence="3 4">
    <name type="scientific">Actinoplanes lutulentus</name>
    <dbReference type="NCBI Taxonomy" id="1287878"/>
    <lineage>
        <taxon>Bacteria</taxon>
        <taxon>Bacillati</taxon>
        <taxon>Actinomycetota</taxon>
        <taxon>Actinomycetes</taxon>
        <taxon>Micromonosporales</taxon>
        <taxon>Micromonosporaceae</taxon>
        <taxon>Actinoplanes</taxon>
    </lineage>
</organism>
<gene>
    <name evidence="3" type="ORF">B0I29_104269</name>
</gene>
<evidence type="ECO:0000256" key="1">
    <source>
        <dbReference type="ARBA" id="ARBA00010169"/>
    </source>
</evidence>